<feature type="region of interest" description="Disordered" evidence="2">
    <location>
        <begin position="191"/>
        <end position="220"/>
    </location>
</feature>
<feature type="coiled-coil region" evidence="1">
    <location>
        <begin position="865"/>
        <end position="895"/>
    </location>
</feature>
<dbReference type="WBParaSite" id="HNAJ_0000364601-mRNA-1">
    <property type="protein sequence ID" value="HNAJ_0000364601-mRNA-1"/>
    <property type="gene ID" value="HNAJ_0000364601"/>
</dbReference>
<name>A0A0R3T9A7_RODNA</name>
<evidence type="ECO:0000313" key="3">
    <source>
        <dbReference type="EMBL" id="VDN99503.1"/>
    </source>
</evidence>
<evidence type="ECO:0000313" key="4">
    <source>
        <dbReference type="Proteomes" id="UP000278807"/>
    </source>
</evidence>
<feature type="compositionally biased region" description="Polar residues" evidence="2">
    <location>
        <begin position="112"/>
        <end position="125"/>
    </location>
</feature>
<feature type="coiled-coil region" evidence="1">
    <location>
        <begin position="569"/>
        <end position="656"/>
    </location>
</feature>
<dbReference type="InterPro" id="IPR038830">
    <property type="entry name" value="CCDC186"/>
</dbReference>
<feature type="region of interest" description="Disordered" evidence="2">
    <location>
        <begin position="249"/>
        <end position="277"/>
    </location>
</feature>
<gene>
    <name evidence="3" type="ORF">HNAJ_LOCUS3644</name>
</gene>
<feature type="region of interest" description="Disordered" evidence="2">
    <location>
        <begin position="664"/>
        <end position="683"/>
    </location>
</feature>
<keyword evidence="1" id="KW-0175">Coiled coil</keyword>
<organism evidence="5">
    <name type="scientific">Rodentolepis nana</name>
    <name type="common">Dwarf tapeworm</name>
    <name type="synonym">Hymenolepis nana</name>
    <dbReference type="NCBI Taxonomy" id="102285"/>
    <lineage>
        <taxon>Eukaryota</taxon>
        <taxon>Metazoa</taxon>
        <taxon>Spiralia</taxon>
        <taxon>Lophotrochozoa</taxon>
        <taxon>Platyhelminthes</taxon>
        <taxon>Cestoda</taxon>
        <taxon>Eucestoda</taxon>
        <taxon>Cyclophyllidea</taxon>
        <taxon>Hymenolepididae</taxon>
        <taxon>Rodentolepis</taxon>
    </lineage>
</organism>
<dbReference type="GO" id="GO:0031267">
    <property type="term" value="F:small GTPase binding"/>
    <property type="evidence" value="ECO:0007669"/>
    <property type="project" value="TreeGrafter"/>
</dbReference>
<dbReference type="GO" id="GO:0005802">
    <property type="term" value="C:trans-Golgi network"/>
    <property type="evidence" value="ECO:0007669"/>
    <property type="project" value="TreeGrafter"/>
</dbReference>
<dbReference type="AlphaFoldDB" id="A0A0R3T9A7"/>
<dbReference type="PANTHER" id="PTHR18911">
    <property type="entry name" value="CTCL TUMOR ANTIGEN HD-CL-01"/>
    <property type="match status" value="1"/>
</dbReference>
<dbReference type="Proteomes" id="UP000278807">
    <property type="component" value="Unassembled WGS sequence"/>
</dbReference>
<dbReference type="STRING" id="102285.A0A0R3T9A7"/>
<evidence type="ECO:0000313" key="5">
    <source>
        <dbReference type="WBParaSite" id="HNAJ_0000364601-mRNA-1"/>
    </source>
</evidence>
<reference evidence="3 4" key="2">
    <citation type="submission" date="2018-11" db="EMBL/GenBank/DDBJ databases">
        <authorList>
            <consortium name="Pathogen Informatics"/>
        </authorList>
    </citation>
    <scope>NUCLEOTIDE SEQUENCE [LARGE SCALE GENOMIC DNA]</scope>
</reference>
<dbReference type="EMBL" id="UZAE01002196">
    <property type="protein sequence ID" value="VDN99503.1"/>
    <property type="molecule type" value="Genomic_DNA"/>
</dbReference>
<feature type="coiled-coil region" evidence="1">
    <location>
        <begin position="348"/>
        <end position="533"/>
    </location>
</feature>
<evidence type="ECO:0000256" key="2">
    <source>
        <dbReference type="SAM" id="MobiDB-lite"/>
    </source>
</evidence>
<sequence length="917" mass="103319">MELNDIVSEVITKCNIVEQQTILNEEKSHSCNESLCSENLDIKSFDEKDNELQLNGHRFSALLCDDFKNQNEVFTKSVDSNSLVDVSDENYEFLKSNNLITQRANNVAQNDCNTSESVATQSTHSSHADESDDPSVRQSNAFDQNNSLSEYPTRQQNGETDQIRIVENLKEITDPNKLCPEISEEYESSLLENKGERTQTSSASNKSNEHSPKISLVDSPSFSNFSKFDESCGNVNINDEKNSAILQSIQSGEDSEDSKPDIPESPDTDSASNKSSVVDLEPLSEIDFLRNKVSDLTEKLLRSQEQMETLLEEKQKWLSTRPLPQQKVPPSNQKNNVSSDMAAFVVKFAQSEQQRMKAENRIQELEAMISRTMPIELNSSFSADKSGPMTELNKALSEARERAENLRHSLKQEQARVSDLNSKLTATREAHRSEQKRAAGQVEVINKLSRDVDQLKRQLKDMEKIREREAKRLCDEMTLQETTEKYKKALTEITNLKDRISELEKVQESKAELETEYEELKRAHDNLVSVRDEMTRCVERETQLSEFTRRLTERTAGLQSAHLAAQERLAASEKAVSEASRAANEATELLQATEARARNERAEAAATIEQLEAKISKLTESEAFLKSELTREKVEKAALKRKQHGLDRELARLMTQQRKLSIQELRQQSSQKLDNMSEKTSMGSNLSLSVVPDEKIPPFPDSCHTPEAVQNSTQAPPLGDALVSSTENTRLASLPDETSSIFSPEVQTREPNRNLLLNKIDRLQKTNMRLMDKIDFMHEHIGQLTHELQKKTKILQNCLSREAENEGAAVPTAVDANKRQRIRRGGTLMAAVFSGDASAPASDLRTSLQLNNKLQSVLEDTLYKNLTLKENVDTLADEIARLKRANSELKDLVSSQHLEEATPQKRCLVHSTPSKSN</sequence>
<accession>A0A0R3T9A7</accession>
<dbReference type="OrthoDB" id="5583482at2759"/>
<feature type="region of interest" description="Disordered" evidence="2">
    <location>
        <begin position="896"/>
        <end position="917"/>
    </location>
</feature>
<dbReference type="PANTHER" id="PTHR18911:SF5">
    <property type="entry name" value="COILED-COIL DOMAIN-CONTAINING PROTEIN 186"/>
    <property type="match status" value="1"/>
</dbReference>
<feature type="coiled-coil region" evidence="1">
    <location>
        <begin position="286"/>
        <end position="313"/>
    </location>
</feature>
<protein>
    <submittedName>
        <fullName evidence="5">Centrosomal protein of 162 kDa</fullName>
    </submittedName>
</protein>
<dbReference type="GO" id="GO:0099518">
    <property type="term" value="P:vesicle cytoskeletal trafficking"/>
    <property type="evidence" value="ECO:0007669"/>
    <property type="project" value="TreeGrafter"/>
</dbReference>
<feature type="compositionally biased region" description="Polar residues" evidence="2">
    <location>
        <begin position="136"/>
        <end position="160"/>
    </location>
</feature>
<keyword evidence="4" id="KW-1185">Reference proteome</keyword>
<feature type="region of interest" description="Disordered" evidence="2">
    <location>
        <begin position="112"/>
        <end position="160"/>
    </location>
</feature>
<evidence type="ECO:0000256" key="1">
    <source>
        <dbReference type="SAM" id="Coils"/>
    </source>
</evidence>
<reference evidence="5" key="1">
    <citation type="submission" date="2017-02" db="UniProtKB">
        <authorList>
            <consortium name="WormBaseParasite"/>
        </authorList>
    </citation>
    <scope>IDENTIFICATION</scope>
</reference>
<proteinExistence type="predicted"/>